<dbReference type="Pfam" id="PF13441">
    <property type="entry name" value="Gly-zipper_YMGG"/>
    <property type="match status" value="1"/>
</dbReference>
<dbReference type="AlphaFoldDB" id="A0A6S7BIY7"/>
<reference evidence="3 4" key="1">
    <citation type="submission" date="2020-04" db="EMBL/GenBank/DDBJ databases">
        <authorList>
            <person name="De Canck E."/>
        </authorList>
    </citation>
    <scope>NUCLEOTIDE SEQUENCE [LARGE SCALE GENOMIC DNA]</scope>
    <source>
        <strain evidence="3 4">LMG 28138</strain>
    </source>
</reference>
<evidence type="ECO:0000256" key="1">
    <source>
        <dbReference type="SAM" id="MobiDB-lite"/>
    </source>
</evidence>
<feature type="domain" description="YMGG-like Gly-zipper" evidence="2">
    <location>
        <begin position="120"/>
        <end position="160"/>
    </location>
</feature>
<feature type="region of interest" description="Disordered" evidence="1">
    <location>
        <begin position="100"/>
        <end position="122"/>
    </location>
</feature>
<evidence type="ECO:0000313" key="4">
    <source>
        <dbReference type="Proteomes" id="UP000494115"/>
    </source>
</evidence>
<sequence>MDREVVRCSGLASKTRDQQIGWDWTTTHLSVGLNTRRRYERVHEALSTCVHPSIIAVISLNVIAQTRPIAYPAKGQSPQQQQKDDGQCYSWAKSNTGIDPAAVAAAPPPPAGPAAGGGERVRGAARGAAGGAAIGAIAGDARKGAAIGAVAGTMSGGARARQNQKAAQASAQSQSQGAMDTYYRAYAACMSGRGYTIQ</sequence>
<protein>
    <recommendedName>
        <fullName evidence="2">YMGG-like Gly-zipper domain-containing protein</fullName>
    </recommendedName>
</protein>
<organism evidence="3 4">
    <name type="scientific">Pararobbsia alpina</name>
    <dbReference type="NCBI Taxonomy" id="621374"/>
    <lineage>
        <taxon>Bacteria</taxon>
        <taxon>Pseudomonadati</taxon>
        <taxon>Pseudomonadota</taxon>
        <taxon>Betaproteobacteria</taxon>
        <taxon>Burkholderiales</taxon>
        <taxon>Burkholderiaceae</taxon>
        <taxon>Pararobbsia</taxon>
    </lineage>
</organism>
<dbReference type="InterPro" id="IPR027367">
    <property type="entry name" value="Gly-zipper_YMGG"/>
</dbReference>
<name>A0A6S7BIY7_9BURK</name>
<accession>A0A6S7BIY7</accession>
<dbReference type="Proteomes" id="UP000494115">
    <property type="component" value="Unassembled WGS sequence"/>
</dbReference>
<evidence type="ECO:0000313" key="3">
    <source>
        <dbReference type="EMBL" id="CAB3801280.1"/>
    </source>
</evidence>
<evidence type="ECO:0000259" key="2">
    <source>
        <dbReference type="Pfam" id="PF13441"/>
    </source>
</evidence>
<proteinExistence type="predicted"/>
<keyword evidence="4" id="KW-1185">Reference proteome</keyword>
<gene>
    <name evidence="3" type="ORF">LMG28138_04987</name>
</gene>
<dbReference type="EMBL" id="CADIKM010000041">
    <property type="protein sequence ID" value="CAB3801280.1"/>
    <property type="molecule type" value="Genomic_DNA"/>
</dbReference>